<reference evidence="1" key="1">
    <citation type="submission" date="2023-08" db="EMBL/GenBank/DDBJ databases">
        <title>Pelteobagrus vachellii genome.</title>
        <authorList>
            <person name="Liu H."/>
        </authorList>
    </citation>
    <scope>NUCLEOTIDE SEQUENCE</scope>
    <source>
        <strain evidence="1">PRFRI_2022a</strain>
        <tissue evidence="1">Muscle</tissue>
    </source>
</reference>
<dbReference type="EMBL" id="JAVHJS010000017">
    <property type="protein sequence ID" value="KAK2831179.1"/>
    <property type="molecule type" value="Genomic_DNA"/>
</dbReference>
<comment type="caution">
    <text evidence="1">The sequence shown here is derived from an EMBL/GenBank/DDBJ whole genome shotgun (WGS) entry which is preliminary data.</text>
</comment>
<dbReference type="AlphaFoldDB" id="A0AA88SGL9"/>
<sequence>MLLRVQFGEELKYIKLSELTFSAFLKEGASQSASCSGSSDDTVILNFTMRDPVEEEAAAERSQPKRPCHINYEAKAVSGVNC</sequence>
<keyword evidence="2" id="KW-1185">Reference proteome</keyword>
<name>A0AA88SGL9_TACVA</name>
<accession>A0AA88SGL9</accession>
<evidence type="ECO:0000313" key="2">
    <source>
        <dbReference type="Proteomes" id="UP001187315"/>
    </source>
</evidence>
<organism evidence="1 2">
    <name type="scientific">Tachysurus vachellii</name>
    <name type="common">Darkbarbel catfish</name>
    <name type="synonym">Pelteobagrus vachellii</name>
    <dbReference type="NCBI Taxonomy" id="175792"/>
    <lineage>
        <taxon>Eukaryota</taxon>
        <taxon>Metazoa</taxon>
        <taxon>Chordata</taxon>
        <taxon>Craniata</taxon>
        <taxon>Vertebrata</taxon>
        <taxon>Euteleostomi</taxon>
        <taxon>Actinopterygii</taxon>
        <taxon>Neopterygii</taxon>
        <taxon>Teleostei</taxon>
        <taxon>Ostariophysi</taxon>
        <taxon>Siluriformes</taxon>
        <taxon>Bagridae</taxon>
        <taxon>Tachysurus</taxon>
    </lineage>
</organism>
<protein>
    <submittedName>
        <fullName evidence="1">Uncharacterized protein</fullName>
    </submittedName>
</protein>
<dbReference type="Proteomes" id="UP001187315">
    <property type="component" value="Unassembled WGS sequence"/>
</dbReference>
<gene>
    <name evidence="1" type="ORF">Q7C36_016265</name>
</gene>
<evidence type="ECO:0000313" key="1">
    <source>
        <dbReference type="EMBL" id="KAK2831179.1"/>
    </source>
</evidence>
<proteinExistence type="predicted"/>